<organism evidence="10 11">
    <name type="scientific">Tenebrio molitor</name>
    <name type="common">Yellow mealworm beetle</name>
    <dbReference type="NCBI Taxonomy" id="7067"/>
    <lineage>
        <taxon>Eukaryota</taxon>
        <taxon>Metazoa</taxon>
        <taxon>Ecdysozoa</taxon>
        <taxon>Arthropoda</taxon>
        <taxon>Hexapoda</taxon>
        <taxon>Insecta</taxon>
        <taxon>Pterygota</taxon>
        <taxon>Neoptera</taxon>
        <taxon>Endopterygota</taxon>
        <taxon>Coleoptera</taxon>
        <taxon>Polyphaga</taxon>
        <taxon>Cucujiformia</taxon>
        <taxon>Tenebrionidae</taxon>
        <taxon>Tenebrio</taxon>
    </lineage>
</organism>
<reference evidence="10" key="2">
    <citation type="submission" date="2021-08" db="EMBL/GenBank/DDBJ databases">
        <authorList>
            <person name="Eriksson T."/>
        </authorList>
    </citation>
    <scope>NUCLEOTIDE SEQUENCE</scope>
    <source>
        <strain evidence="10">Stoneville</strain>
        <tissue evidence="10">Whole head</tissue>
    </source>
</reference>
<keyword evidence="5 8" id="KW-0472">Membrane</keyword>
<keyword evidence="3 8" id="KW-0812">Transmembrane</keyword>
<evidence type="ECO:0000256" key="7">
    <source>
        <dbReference type="ARBA" id="ARBA00023180"/>
    </source>
</evidence>
<comment type="caution">
    <text evidence="10">The sequence shown here is derived from an EMBL/GenBank/DDBJ whole genome shotgun (WGS) entry which is preliminary data.</text>
</comment>
<reference evidence="10" key="1">
    <citation type="journal article" date="2020" name="J Insects Food Feed">
        <title>The yellow mealworm (Tenebrio molitor) genome: a resource for the emerging insects as food and feed industry.</title>
        <authorList>
            <person name="Eriksson T."/>
            <person name="Andere A."/>
            <person name="Kelstrup H."/>
            <person name="Emery V."/>
            <person name="Picard C."/>
        </authorList>
    </citation>
    <scope>NUCLEOTIDE SEQUENCE</scope>
    <source>
        <strain evidence="10">Stoneville</strain>
        <tissue evidence="10">Whole head</tissue>
    </source>
</reference>
<feature type="transmembrane region" description="Helical" evidence="8">
    <location>
        <begin position="1349"/>
        <end position="1369"/>
    </location>
</feature>
<keyword evidence="6" id="KW-0675">Receptor</keyword>
<keyword evidence="2" id="KW-1003">Cell membrane</keyword>
<comment type="subcellular location">
    <subcellularLocation>
        <location evidence="1">Cell membrane</location>
        <topology evidence="1">Multi-pass membrane protein</topology>
    </subcellularLocation>
</comment>
<feature type="domain" description="Solute-binding protein family 3/N-terminal" evidence="9">
    <location>
        <begin position="604"/>
        <end position="737"/>
    </location>
</feature>
<name>A0A8J6L868_TENMO</name>
<dbReference type="Proteomes" id="UP000719412">
    <property type="component" value="Unassembled WGS sequence"/>
</dbReference>
<feature type="transmembrane region" description="Helical" evidence="8">
    <location>
        <begin position="698"/>
        <end position="717"/>
    </location>
</feature>
<dbReference type="EMBL" id="JABDTM020028035">
    <property type="protein sequence ID" value="KAH0809588.1"/>
    <property type="molecule type" value="Genomic_DNA"/>
</dbReference>
<feature type="transmembrane region" description="Helical" evidence="8">
    <location>
        <begin position="755"/>
        <end position="771"/>
    </location>
</feature>
<dbReference type="InterPro" id="IPR052192">
    <property type="entry name" value="Insect_Ionotropic_Sensory_Rcpt"/>
</dbReference>
<dbReference type="Gene3D" id="3.40.190.10">
    <property type="entry name" value="Periplasmic binding protein-like II"/>
    <property type="match status" value="2"/>
</dbReference>
<evidence type="ECO:0000256" key="1">
    <source>
        <dbReference type="ARBA" id="ARBA00004651"/>
    </source>
</evidence>
<evidence type="ECO:0000256" key="4">
    <source>
        <dbReference type="ARBA" id="ARBA00022989"/>
    </source>
</evidence>
<dbReference type="Pfam" id="PF00497">
    <property type="entry name" value="SBP_bac_3"/>
    <property type="match status" value="1"/>
</dbReference>
<protein>
    <recommendedName>
        <fullName evidence="9">Solute-binding protein family 3/N-terminal domain-containing protein</fullName>
    </recommendedName>
</protein>
<proteinExistence type="predicted"/>
<evidence type="ECO:0000313" key="11">
    <source>
        <dbReference type="Proteomes" id="UP000719412"/>
    </source>
</evidence>
<evidence type="ECO:0000256" key="8">
    <source>
        <dbReference type="SAM" id="Phobius"/>
    </source>
</evidence>
<keyword evidence="11" id="KW-1185">Reference proteome</keyword>
<keyword evidence="7" id="KW-0325">Glycoprotein</keyword>
<feature type="transmembrane region" description="Helical" evidence="8">
    <location>
        <begin position="1292"/>
        <end position="1310"/>
    </location>
</feature>
<evidence type="ECO:0000256" key="6">
    <source>
        <dbReference type="ARBA" id="ARBA00023170"/>
    </source>
</evidence>
<evidence type="ECO:0000256" key="2">
    <source>
        <dbReference type="ARBA" id="ARBA00022475"/>
    </source>
</evidence>
<evidence type="ECO:0000313" key="10">
    <source>
        <dbReference type="EMBL" id="KAH0809588.1"/>
    </source>
</evidence>
<sequence length="1412" mass="164271">MHQRGTLYDIIIFVTLPATFNALAKNYSIIPNLDKAGKVIICNYSQKIEVYVICFYCGAGNGLTLVETFRPDTSVIKCEHLFPQNFENFYGHTFKVGYIDYYPYVYCAKKNIIDGMVLCQDAIGSEYQLLETLSEALNFTFELIEAPNRSYDRLIDAIASESFDFAIGVGIIMKSRLTALMMHTPVPQATLTDLLNDKYQIMVDETVTKSYMSTFIDSENLFITSRFSIIHEGSICKIVHYTETKKVIMIGEVSKNLIHSKIYCLDRYKQKPKESAHLTVEVFKGTPHAWPFKMGLPFVDTFNKKIKRTISGGFMNIWKEKALFERKLYIYSKEILADNDNITFESFADEFVMYLGSMCLSRPFTELQELKKYTHEINTIDNQLHKYHNFQIVRDIDNYTNEIKTIENLLHKYKNFQIIFHVDNYSQLLANEALKIFDSDNPVPVMIYNHNSKPFTRPTETKLLHFVLLQDPRQFVNYLHHKRNVLEIDVVIFTVSNLSFHTFSERYWFMPHLDRAGNTLVISFNRNHFIEVHRLCFYCAEYSGKLKFLKNIHNSEVNLPRRALFPREFKNFYGHLMRVAYIAYYPFVFCSETIQQNGETVCETPLGVEVEILKILSEKMNFTYQLFEIEENYSKLFDLLGEGRYDFAIGGLSLTPERFSKVQFSAAFRIEYIAATFYYQTPVSFIVFMLLLPFPAGIWVGLVLSILLMTLLFYYMAKFNKTNPKLSLYSTFKTFLKTLVEQPCKIKLNFYKTRTMLMFLLSSWYLFSLLIDTTYKSRLSSYLVHPPFRPAINLQEILDQGYNIGMDKTSTETFSEILSLDKFEKFETNGLLVRQPDVCTLQEYIKTHKTIMIEEFSRIFLHSRIYCNTTNSPPPRFGAMPIGKTVYGWPFKLGTPFITNVDKNMNSITSDTQCHHSVLYLLFQNYTSPHCNMSQILFLLIFCQTFTSCLFELKHLPDYDRVVRQSLTECVVNAATRFFKAGESIFYSLPLCEVESTDPPSAVLDRLMLAALTQECKWSLFVKNVSFSDHSRGQVVHKPTHYIIQLRNQTEFLKNIDTLKHYNNWNPLAKFLIIAPVSENPRKLATVIMKKLWEVHVVNGVVLLPDRWDTTVFNAYTWFPYQQGNCGDDFDKVVLIDSCSFGNSTQFVNWYPDKIPKKFNQCPVKVRMVEWPPYIIGVPNGTWSNSTNNSNRGIEVNLLDLIAEIFDLRMFYYYSDAPLNWGEIYENGTATGNMKYLLDEIDDISIGCYGKTTRRAIFFQDTFYLSDSLVFCVPYSSYGLRFESMFRIMKPGAFVLTLFIYSILTGLMWLTSSNDWTCYQNFDNCMINTLCTLLGLPVSHRPKSEKVRIFMAMLMVYSFCLITAYQTLLDSALTDVSNKQRITTVKDIFCDGWKQSQNQQSQWCDFEKMEKL</sequence>
<evidence type="ECO:0000256" key="5">
    <source>
        <dbReference type="ARBA" id="ARBA00023136"/>
    </source>
</evidence>
<accession>A0A8J6L868</accession>
<dbReference type="GO" id="GO:0005886">
    <property type="term" value="C:plasma membrane"/>
    <property type="evidence" value="ECO:0007669"/>
    <property type="project" value="UniProtKB-SubCell"/>
</dbReference>
<dbReference type="PANTHER" id="PTHR42643">
    <property type="entry name" value="IONOTROPIC RECEPTOR 20A-RELATED"/>
    <property type="match status" value="1"/>
</dbReference>
<evidence type="ECO:0000259" key="9">
    <source>
        <dbReference type="Pfam" id="PF00497"/>
    </source>
</evidence>
<dbReference type="Gene3D" id="1.10.287.70">
    <property type="match status" value="1"/>
</dbReference>
<keyword evidence="4 8" id="KW-1133">Transmembrane helix</keyword>
<gene>
    <name evidence="10" type="ORF">GEV33_013205</name>
</gene>
<evidence type="ECO:0000256" key="3">
    <source>
        <dbReference type="ARBA" id="ARBA00022692"/>
    </source>
</evidence>
<dbReference type="PANTHER" id="PTHR42643:SF30">
    <property type="entry name" value="IONOTROPIC RECEPTOR 40A-RELATED"/>
    <property type="match status" value="1"/>
</dbReference>
<dbReference type="SUPFAM" id="SSF53850">
    <property type="entry name" value="Periplasmic binding protein-like II"/>
    <property type="match status" value="2"/>
</dbReference>
<dbReference type="InterPro" id="IPR001638">
    <property type="entry name" value="Solute-binding_3/MltF_N"/>
</dbReference>